<comment type="similarity">
    <text evidence="3 8">Belongs to the COQ9 family.</text>
</comment>
<dbReference type="Pfam" id="PF08511">
    <property type="entry name" value="COQ9"/>
    <property type="match status" value="1"/>
</dbReference>
<dbReference type="OrthoDB" id="619536at2759"/>
<comment type="pathway">
    <text evidence="2 8">Cofactor biosynthesis; ubiquinone biosynthesis.</text>
</comment>
<gene>
    <name evidence="10" type="ORF">K460DRAFT_375173</name>
</gene>
<evidence type="ECO:0000256" key="7">
    <source>
        <dbReference type="ARBA" id="ARBA00023128"/>
    </source>
</evidence>
<dbReference type="PANTHER" id="PTHR21427:SF19">
    <property type="entry name" value="UBIQUINONE BIOSYNTHESIS PROTEIN COQ9, MITOCHONDRIAL"/>
    <property type="match status" value="1"/>
</dbReference>
<evidence type="ECO:0000256" key="5">
    <source>
        <dbReference type="ARBA" id="ARBA00022946"/>
    </source>
</evidence>
<organism evidence="10 11">
    <name type="scientific">Cucurbitaria berberidis CBS 394.84</name>
    <dbReference type="NCBI Taxonomy" id="1168544"/>
    <lineage>
        <taxon>Eukaryota</taxon>
        <taxon>Fungi</taxon>
        <taxon>Dikarya</taxon>
        <taxon>Ascomycota</taxon>
        <taxon>Pezizomycotina</taxon>
        <taxon>Dothideomycetes</taxon>
        <taxon>Pleosporomycetidae</taxon>
        <taxon>Pleosporales</taxon>
        <taxon>Pleosporineae</taxon>
        <taxon>Cucurbitariaceae</taxon>
        <taxon>Cucurbitaria</taxon>
    </lineage>
</organism>
<dbReference type="EMBL" id="ML976615">
    <property type="protein sequence ID" value="KAF1848298.1"/>
    <property type="molecule type" value="Genomic_DNA"/>
</dbReference>
<proteinExistence type="inferred from homology"/>
<evidence type="ECO:0000256" key="2">
    <source>
        <dbReference type="ARBA" id="ARBA00004749"/>
    </source>
</evidence>
<dbReference type="PANTHER" id="PTHR21427">
    <property type="entry name" value="UBIQUINONE BIOSYNTHESIS PROTEIN COQ9, MITOCHONDRIAL"/>
    <property type="match status" value="1"/>
</dbReference>
<evidence type="ECO:0000313" key="10">
    <source>
        <dbReference type="EMBL" id="KAF1848298.1"/>
    </source>
</evidence>
<keyword evidence="5" id="KW-0809">Transit peptide</keyword>
<evidence type="ECO:0000256" key="6">
    <source>
        <dbReference type="ARBA" id="ARBA00023121"/>
    </source>
</evidence>
<keyword evidence="7 8" id="KW-0496">Mitochondrion</keyword>
<dbReference type="Proteomes" id="UP000800039">
    <property type="component" value="Unassembled WGS sequence"/>
</dbReference>
<evidence type="ECO:0000259" key="9">
    <source>
        <dbReference type="Pfam" id="PF08511"/>
    </source>
</evidence>
<evidence type="ECO:0000256" key="8">
    <source>
        <dbReference type="RuleBase" id="RU366063"/>
    </source>
</evidence>
<comment type="function">
    <text evidence="8">Membrane-associated protein that warps the membrane surface to access and bind aromatic isoprenes with high specificity, including ubiquinone (CoQ) isoprene intermediates and presents them directly to Coq7, therefore facilitating the Coq7-mediated hydroxylase step. Participates in the biosynthesis of coenzyme Q, also named ubiquinone, an essential lipid-soluble electron transporter for aerobic cellular respiration.</text>
</comment>
<keyword evidence="11" id="KW-1185">Reference proteome</keyword>
<keyword evidence="10" id="KW-0830">Ubiquinone</keyword>
<comment type="subcellular location">
    <subcellularLocation>
        <location evidence="1 8">Mitochondrion</location>
    </subcellularLocation>
</comment>
<sequence>MASTRVANSSFRAVRAASIRPAAAWRQQCLYHSYDYAQPPPFPPAEAAILSAAYSHVPNHGFTIDTLKLGARDTGYLDVSTNLLPRGVFDLINYHLVTQRLALQNSVQFPDDGAATKKMGVGAKVRTLTLARLRANKPVIHRWQEALAIMAQPTYVAPSVAELAKLADEIWFLSGDQSVDSSWYTKRATLSAIYSSTEVFMTQDKSANFVETEQFLDNRLEDLTKIGGFLGGLGEWLNYTGHSAINVLRSKGARI</sequence>
<dbReference type="FunFam" id="1.10.357.10:FF:000004">
    <property type="entry name" value="Ubiquinone biosynthesis protein COQ9, mitochondrial"/>
    <property type="match status" value="1"/>
</dbReference>
<dbReference type="GO" id="GO:0005743">
    <property type="term" value="C:mitochondrial inner membrane"/>
    <property type="evidence" value="ECO:0007669"/>
    <property type="project" value="TreeGrafter"/>
</dbReference>
<evidence type="ECO:0000256" key="4">
    <source>
        <dbReference type="ARBA" id="ARBA00022688"/>
    </source>
</evidence>
<dbReference type="Gene3D" id="1.10.357.10">
    <property type="entry name" value="Tetracycline Repressor, domain 2"/>
    <property type="match status" value="1"/>
</dbReference>
<dbReference type="GO" id="GO:0006744">
    <property type="term" value="P:ubiquinone biosynthetic process"/>
    <property type="evidence" value="ECO:0007669"/>
    <property type="project" value="UniProtKB-UniRule"/>
</dbReference>
<dbReference type="GeneID" id="63851990"/>
<dbReference type="RefSeq" id="XP_040790861.1">
    <property type="nucleotide sequence ID" value="XM_040934739.1"/>
</dbReference>
<reference evidence="10" key="1">
    <citation type="submission" date="2020-01" db="EMBL/GenBank/DDBJ databases">
        <authorList>
            <consortium name="DOE Joint Genome Institute"/>
            <person name="Haridas S."/>
            <person name="Albert R."/>
            <person name="Binder M."/>
            <person name="Bloem J."/>
            <person name="Labutti K."/>
            <person name="Salamov A."/>
            <person name="Andreopoulos B."/>
            <person name="Baker S.E."/>
            <person name="Barry K."/>
            <person name="Bills G."/>
            <person name="Bluhm B.H."/>
            <person name="Cannon C."/>
            <person name="Castanera R."/>
            <person name="Culley D.E."/>
            <person name="Daum C."/>
            <person name="Ezra D."/>
            <person name="Gonzalez J.B."/>
            <person name="Henrissat B."/>
            <person name="Kuo A."/>
            <person name="Liang C."/>
            <person name="Lipzen A."/>
            <person name="Lutzoni F."/>
            <person name="Magnuson J."/>
            <person name="Mondo S."/>
            <person name="Nolan M."/>
            <person name="Ohm R."/>
            <person name="Pangilinan J."/>
            <person name="Park H.-J."/>
            <person name="Ramirez L."/>
            <person name="Alfaro M."/>
            <person name="Sun H."/>
            <person name="Tritt A."/>
            <person name="Yoshinaga Y."/>
            <person name="Zwiers L.-H."/>
            <person name="Turgeon B.G."/>
            <person name="Goodwin S.B."/>
            <person name="Spatafora J.W."/>
            <person name="Crous P.W."/>
            <person name="Grigoriev I.V."/>
        </authorList>
    </citation>
    <scope>NUCLEOTIDE SEQUENCE</scope>
    <source>
        <strain evidence="10">CBS 394.84</strain>
    </source>
</reference>
<dbReference type="NCBIfam" id="TIGR02396">
    <property type="entry name" value="diverge_rpsU"/>
    <property type="match status" value="1"/>
</dbReference>
<name>A0A9P4GL19_9PLEO</name>
<dbReference type="InterPro" id="IPR013718">
    <property type="entry name" value="COQ9_C"/>
</dbReference>
<evidence type="ECO:0000256" key="3">
    <source>
        <dbReference type="ARBA" id="ARBA00010766"/>
    </source>
</evidence>
<dbReference type="GO" id="GO:0008289">
    <property type="term" value="F:lipid binding"/>
    <property type="evidence" value="ECO:0007669"/>
    <property type="project" value="UniProtKB-UniRule"/>
</dbReference>
<accession>A0A9P4GL19</accession>
<dbReference type="AlphaFoldDB" id="A0A9P4GL19"/>
<dbReference type="InterPro" id="IPR012762">
    <property type="entry name" value="Ubiq_biosynth_COQ9"/>
</dbReference>
<protein>
    <recommendedName>
        <fullName evidence="8">Ubiquinone biosynthesis protein</fullName>
    </recommendedName>
</protein>
<keyword evidence="4 8" id="KW-0831">Ubiquinone biosynthesis</keyword>
<evidence type="ECO:0000313" key="11">
    <source>
        <dbReference type="Proteomes" id="UP000800039"/>
    </source>
</evidence>
<feature type="domain" description="COQ9 C-terminal" evidence="9">
    <location>
        <begin position="157"/>
        <end position="226"/>
    </location>
</feature>
<comment type="caution">
    <text evidence="10">The sequence shown here is derived from an EMBL/GenBank/DDBJ whole genome shotgun (WGS) entry which is preliminary data.</text>
</comment>
<keyword evidence="6 8" id="KW-0446">Lipid-binding</keyword>
<evidence type="ECO:0000256" key="1">
    <source>
        <dbReference type="ARBA" id="ARBA00004173"/>
    </source>
</evidence>